<comment type="caution">
    <text evidence="1">The sequence shown here is derived from an EMBL/GenBank/DDBJ whole genome shotgun (WGS) entry which is preliminary data.</text>
</comment>
<gene>
    <name evidence="1" type="ORF">NPE20_00090</name>
</gene>
<reference evidence="1 2" key="1">
    <citation type="submission" date="2022-07" db="EMBL/GenBank/DDBJ databases">
        <title>Mucilaginibacter sp. JC4.</title>
        <authorList>
            <person name="Le V."/>
            <person name="Ko S.-R."/>
            <person name="Ahn C.-Y."/>
            <person name="Oh H.-M."/>
        </authorList>
    </citation>
    <scope>NUCLEOTIDE SEQUENCE [LARGE SCALE GENOMIC DNA]</scope>
    <source>
        <strain evidence="1 2">JC4</strain>
    </source>
</reference>
<sequence length="115" mass="13503">MKTLERNLVYCYIYDCFGFDNRIKIKIMLEVMRMDRSKEWIDSAYGDADRLIEKESDDTMWQAALDARSWLDGEFELEELLFSEREGSERTERLADIEVEKPGWLVAAITAAAHQ</sequence>
<organism evidence="1 2">
    <name type="scientific">Mucilaginibacter aquariorum</name>
    <dbReference type="NCBI Taxonomy" id="2967225"/>
    <lineage>
        <taxon>Bacteria</taxon>
        <taxon>Pseudomonadati</taxon>
        <taxon>Bacteroidota</taxon>
        <taxon>Sphingobacteriia</taxon>
        <taxon>Sphingobacteriales</taxon>
        <taxon>Sphingobacteriaceae</taxon>
        <taxon>Mucilaginibacter</taxon>
    </lineage>
</organism>
<name>A0ABT1SVP4_9SPHI</name>
<dbReference type="EMBL" id="JANHOH010000001">
    <property type="protein sequence ID" value="MCQ6956332.1"/>
    <property type="molecule type" value="Genomic_DNA"/>
</dbReference>
<protein>
    <submittedName>
        <fullName evidence="1">Uncharacterized protein</fullName>
    </submittedName>
</protein>
<proteinExistence type="predicted"/>
<dbReference type="Proteomes" id="UP001204376">
    <property type="component" value="Unassembled WGS sequence"/>
</dbReference>
<evidence type="ECO:0000313" key="1">
    <source>
        <dbReference type="EMBL" id="MCQ6956332.1"/>
    </source>
</evidence>
<dbReference type="RefSeq" id="WP_256536550.1">
    <property type="nucleotide sequence ID" value="NZ_JANHOH010000001.1"/>
</dbReference>
<accession>A0ABT1SVP4</accession>
<keyword evidence="2" id="KW-1185">Reference proteome</keyword>
<evidence type="ECO:0000313" key="2">
    <source>
        <dbReference type="Proteomes" id="UP001204376"/>
    </source>
</evidence>